<dbReference type="CDD" id="cd04301">
    <property type="entry name" value="NAT_SF"/>
    <property type="match status" value="1"/>
</dbReference>
<dbReference type="RefSeq" id="WP_212692086.1">
    <property type="nucleotide sequence ID" value="NZ_CP058561.1"/>
</dbReference>
<accession>A0A8J8M7H3</accession>
<dbReference type="PANTHER" id="PTHR43877">
    <property type="entry name" value="AMINOALKYLPHOSPHONATE N-ACETYLTRANSFERASE-RELATED-RELATED"/>
    <property type="match status" value="1"/>
</dbReference>
<dbReference type="GO" id="GO:0016747">
    <property type="term" value="F:acyltransferase activity, transferring groups other than amino-acyl groups"/>
    <property type="evidence" value="ECO:0007669"/>
    <property type="project" value="InterPro"/>
</dbReference>
<reference evidence="4 5" key="1">
    <citation type="submission" date="2020-07" db="EMBL/GenBank/DDBJ databases">
        <title>Vallitalea guaymasensis genome.</title>
        <authorList>
            <person name="Postec A."/>
        </authorList>
    </citation>
    <scope>NUCLEOTIDE SEQUENCE [LARGE SCALE GENOMIC DNA]</scope>
    <source>
        <strain evidence="4 5">Ra1766G1</strain>
    </source>
</reference>
<dbReference type="PROSITE" id="PS51186">
    <property type="entry name" value="GNAT"/>
    <property type="match status" value="1"/>
</dbReference>
<gene>
    <name evidence="4" type="ORF">HYG85_02105</name>
</gene>
<dbReference type="Pfam" id="PF00583">
    <property type="entry name" value="Acetyltransf_1"/>
    <property type="match status" value="1"/>
</dbReference>
<evidence type="ECO:0000256" key="1">
    <source>
        <dbReference type="ARBA" id="ARBA00022679"/>
    </source>
</evidence>
<dbReference type="InterPro" id="IPR016181">
    <property type="entry name" value="Acyl_CoA_acyltransferase"/>
</dbReference>
<dbReference type="AlphaFoldDB" id="A0A8J8M7H3"/>
<dbReference type="SUPFAM" id="SSF55729">
    <property type="entry name" value="Acyl-CoA N-acyltransferases (Nat)"/>
    <property type="match status" value="1"/>
</dbReference>
<evidence type="ECO:0000313" key="5">
    <source>
        <dbReference type="Proteomes" id="UP000677305"/>
    </source>
</evidence>
<organism evidence="4 5">
    <name type="scientific">Vallitalea guaymasensis</name>
    <dbReference type="NCBI Taxonomy" id="1185412"/>
    <lineage>
        <taxon>Bacteria</taxon>
        <taxon>Bacillati</taxon>
        <taxon>Bacillota</taxon>
        <taxon>Clostridia</taxon>
        <taxon>Lachnospirales</taxon>
        <taxon>Vallitaleaceae</taxon>
        <taxon>Vallitalea</taxon>
    </lineage>
</organism>
<dbReference type="InterPro" id="IPR000182">
    <property type="entry name" value="GNAT_dom"/>
</dbReference>
<keyword evidence="5" id="KW-1185">Reference proteome</keyword>
<evidence type="ECO:0000259" key="3">
    <source>
        <dbReference type="PROSITE" id="PS51186"/>
    </source>
</evidence>
<sequence length="1029" mass="118957">MNGIKIVMYDHTYAEALADMWNQSGQNWGGEQVSRTAEDVINENEKMGNICAFLALDGDEVVGYCSFSEYKQDEGASYIPLLNVRTDHIGKKIGKTLVKECVKKAMESKWPRLDLYTWQGNDKAVPVYKKCGFFWERRDGSTHLMNFMPYVMRTEAVKEYFNTFDWYDDSVREIKIESDGRSEGDFEYYEYMWEKDGITLKMEFEKNGRGLTCIETDDYKIKARVDKKDLVIGNDYKVQYECINKSGKNLDIEIKGIEDKNITNHLEYKGNIKDSKIIDGEFTLDTIQEEQDKYRTHPCVTSIITINGLDATFKVGVYPNFPVKMEIANQNGLKNLEEEIVCYINIENNFDEEAHVEFSLIDDEWISFKEKSQVCSLKAKEKKSLPIACILSDYGFYSKEVETKINASGKTIKHTVKLRGSFRGCTGRYHGEDDTCYSIYNGKYSISLMKKDNATRFTSIGKYGDDGIFLRAPQIGKPYTIELFNKKADSVSFISKEESEIIKATYQLEDFKNIVLEYYVELFQNGIAKTYCEIKNVSEDYTYKELIYCQRAFYLLKDVLLPMDGKVVRTPNLDGILTKQWDFNKVSENWIFSEYSNIKTGIGWHNSTKMNFDEVFVIVDTEINNLLPGKSFITEPVTYTIDTFETWQDFRKYMGNTKDISYGSIKQSFECRINNNNPFIENDLEVEFEEIRKIPAVGSAKITSKNNLFQSINEPLDFIDNKSMLKCSYENKFDMDIIKMNVSLDVKDIEREKAVFFKGTQNVEPNISTVQGKEVYELDNGIIKIKGSPDFSQGIYSLMYKDNEWLDNSFPEPTVKSWWNFWTGGYSYISNKLSFASLAKEKKKAEFVSLEDNFGNVWSGIKTTLDIVENEEYRGISIDQYFLLLPGVPVLCDFPIIRQNSPKYIEDHPFGHMTFIKQGDNLEDNWIVQSDRGEKTIYKCGKTEFDLYSNNISVHGSNNTEFRMIYLINDNEPIEFGNTNGIAVEAHKNYVSCDTGTSIMQNPSFIIFSKEDLNEVMLEDLYKVRFDIL</sequence>
<evidence type="ECO:0000313" key="4">
    <source>
        <dbReference type="EMBL" id="QUH27771.1"/>
    </source>
</evidence>
<dbReference type="KEGG" id="vgu:HYG85_02105"/>
<dbReference type="Proteomes" id="UP000677305">
    <property type="component" value="Chromosome"/>
</dbReference>
<keyword evidence="2" id="KW-0012">Acyltransferase</keyword>
<evidence type="ECO:0000256" key="2">
    <source>
        <dbReference type="ARBA" id="ARBA00023315"/>
    </source>
</evidence>
<keyword evidence="1" id="KW-0808">Transferase</keyword>
<dbReference type="Gene3D" id="3.40.630.30">
    <property type="match status" value="1"/>
</dbReference>
<name>A0A8J8M7H3_9FIRM</name>
<dbReference type="InterPro" id="IPR050832">
    <property type="entry name" value="Bact_Acetyltransf"/>
</dbReference>
<dbReference type="EMBL" id="CP058561">
    <property type="protein sequence ID" value="QUH27771.1"/>
    <property type="molecule type" value="Genomic_DNA"/>
</dbReference>
<protein>
    <submittedName>
        <fullName evidence="4">GNAT family N-acetyltransferase</fullName>
    </submittedName>
</protein>
<proteinExistence type="predicted"/>
<feature type="domain" description="N-acetyltransferase" evidence="3">
    <location>
        <begin position="4"/>
        <end position="157"/>
    </location>
</feature>